<dbReference type="Pfam" id="PF04237">
    <property type="entry name" value="YjbR"/>
    <property type="match status" value="1"/>
</dbReference>
<evidence type="ECO:0000313" key="1">
    <source>
        <dbReference type="EMBL" id="GAA3594901.1"/>
    </source>
</evidence>
<proteinExistence type="predicted"/>
<gene>
    <name evidence="1" type="ORF">GCM10022223_07540</name>
</gene>
<comment type="caution">
    <text evidence="1">The sequence shown here is derived from an EMBL/GenBank/DDBJ whole genome shotgun (WGS) entry which is preliminary data.</text>
</comment>
<protein>
    <recommendedName>
        <fullName evidence="3">YjbR protein</fullName>
    </recommendedName>
</protein>
<dbReference type="InterPro" id="IPR058532">
    <property type="entry name" value="YjbR/MT2646/Rv2570-like"/>
</dbReference>
<reference evidence="2" key="1">
    <citation type="journal article" date="2019" name="Int. J. Syst. Evol. Microbiol.">
        <title>The Global Catalogue of Microorganisms (GCM) 10K type strain sequencing project: providing services to taxonomists for standard genome sequencing and annotation.</title>
        <authorList>
            <consortium name="The Broad Institute Genomics Platform"/>
            <consortium name="The Broad Institute Genome Sequencing Center for Infectious Disease"/>
            <person name="Wu L."/>
            <person name="Ma J."/>
        </authorList>
    </citation>
    <scope>NUCLEOTIDE SEQUENCE [LARGE SCALE GENOMIC DNA]</scope>
    <source>
        <strain evidence="2">JCM 16902</strain>
    </source>
</reference>
<organism evidence="1 2">
    <name type="scientific">Kineosporia mesophila</name>
    <dbReference type="NCBI Taxonomy" id="566012"/>
    <lineage>
        <taxon>Bacteria</taxon>
        <taxon>Bacillati</taxon>
        <taxon>Actinomycetota</taxon>
        <taxon>Actinomycetes</taxon>
        <taxon>Kineosporiales</taxon>
        <taxon>Kineosporiaceae</taxon>
        <taxon>Kineosporia</taxon>
    </lineage>
</organism>
<keyword evidence="2" id="KW-1185">Reference proteome</keyword>
<name>A0ABP6Z548_9ACTN</name>
<dbReference type="EMBL" id="BAAAZO010000001">
    <property type="protein sequence ID" value="GAA3594901.1"/>
    <property type="molecule type" value="Genomic_DNA"/>
</dbReference>
<evidence type="ECO:0008006" key="3">
    <source>
        <dbReference type="Google" id="ProtNLM"/>
    </source>
</evidence>
<dbReference type="RefSeq" id="WP_231484274.1">
    <property type="nucleotide sequence ID" value="NZ_BAAAZO010000001.1"/>
</dbReference>
<dbReference type="Proteomes" id="UP001501074">
    <property type="component" value="Unassembled WGS sequence"/>
</dbReference>
<accession>A0ABP6Z548</accession>
<sequence>MDETEVRALALGLPETREQPHFAMTSFRVRGSIFATMPPERDQIHVFVPEENVHEAVSEQPEACEELWWGQKLDGVKVTLAEADPALMNELLVAAWRQKAPKKMVADWQSSRQDTTA</sequence>
<evidence type="ECO:0000313" key="2">
    <source>
        <dbReference type="Proteomes" id="UP001501074"/>
    </source>
</evidence>